<evidence type="ECO:0000313" key="1">
    <source>
        <dbReference type="EMBL" id="QPB44262.1"/>
    </source>
</evidence>
<protein>
    <submittedName>
        <fullName evidence="1">Uncharacterized protein</fullName>
    </submittedName>
</protein>
<organism evidence="1 2">
    <name type="scientific">Medusavirus stheno T3</name>
    <dbReference type="NCBI Taxonomy" id="3069717"/>
    <lineage>
        <taxon>Viruses</taxon>
        <taxon>Varidnaviria</taxon>
        <taxon>Bamfordvirae</taxon>
        <taxon>Nucleocytoviricota</taxon>
        <taxon>Megaviricetes</taxon>
        <taxon>Mamonoviridae</taxon>
        <taxon>Medusavirus</taxon>
        <taxon>Medusavirus sthenus</taxon>
    </lineage>
</organism>
<keyword evidence="2" id="KW-1185">Reference proteome</keyword>
<name>A0A7S7YFQ7_9VIRU</name>
<accession>A0A7S7YFQ7</accession>
<sequence>MDEGTNLQICGYDAKSLGENESLDDAYLDPSVPFGHERVLYAMLSLRDTPGAYPWRKFKTFDF</sequence>
<proteinExistence type="predicted"/>
<dbReference type="KEGG" id="vg:80543458"/>
<dbReference type="Proteomes" id="UP001162098">
    <property type="component" value="Segment"/>
</dbReference>
<reference evidence="1 2" key="1">
    <citation type="submission" date="2020-09" db="EMBL/GenBank/DDBJ databases">
        <authorList>
            <person name="Zhang R."/>
            <person name="Garcia K."/>
            <person name="Ogata H."/>
        </authorList>
    </citation>
    <scope>NUCLEOTIDE SEQUENCE [LARGE SCALE GENOMIC DNA]</scope>
    <source>
        <strain evidence="2">stheno</strain>
    </source>
</reference>
<dbReference type="EMBL" id="MW018138">
    <property type="protein sequence ID" value="QPB44262.1"/>
    <property type="molecule type" value="Genomic_DNA"/>
</dbReference>
<evidence type="ECO:0000313" key="2">
    <source>
        <dbReference type="Proteomes" id="UP001162098"/>
    </source>
</evidence>